<keyword evidence="3" id="KW-1185">Reference proteome</keyword>
<feature type="chain" id="PRO_5003229804" description="Carbohydrate-binding domain-containing protein" evidence="1">
    <location>
        <begin position="32"/>
        <end position="378"/>
    </location>
</feature>
<sequence>MTTNRLSLIAPTWARFLTCALLATASQRTVAAVINDPPVLWPSQARAVATRLAKPLRIDGDLRDWPCSTFRIPLNHAHSQRLDQRAAQVGWAWDDQALYLSLRALDTHRVSFKGAQPTWPLEACDGLELRLDTRSGAALGRPDWSEGTLRLALAPFLKGRTGPVWIVHPIDRFEQVQLRGVECAVVTHDWGYELEFKLPWVNLAGFQPRVGSLIGLEVVLVSCDSASRSQRAFALGSSANERGTPDTLGVVLLVEELDPDRFDQIGSVAFPLTVRTFDQDEERHHSEVEAVVGIPPSWGLLIAEVEVRQHAADGSIAGVTPARLESFGPEGLEFRRAVARWSETREAAVKNSTVTARLVSPTGKTIATIAPQRRDDAH</sequence>
<organism evidence="2 3">
    <name type="scientific">Isosphaera pallida (strain ATCC 43644 / DSM 9630 / IS1B)</name>
    <dbReference type="NCBI Taxonomy" id="575540"/>
    <lineage>
        <taxon>Bacteria</taxon>
        <taxon>Pseudomonadati</taxon>
        <taxon>Planctomycetota</taxon>
        <taxon>Planctomycetia</taxon>
        <taxon>Isosphaerales</taxon>
        <taxon>Isosphaeraceae</taxon>
        <taxon>Isosphaera</taxon>
    </lineage>
</organism>
<evidence type="ECO:0000313" key="2">
    <source>
        <dbReference type="EMBL" id="ADV60838.1"/>
    </source>
</evidence>
<reference key="1">
    <citation type="submission" date="2010-11" db="EMBL/GenBank/DDBJ databases">
        <title>The complete sequence of chromosome of Isophaera pallida ATCC 43644.</title>
        <authorList>
            <consortium name="US DOE Joint Genome Institute (JGI-PGF)"/>
            <person name="Lucas S."/>
            <person name="Copeland A."/>
            <person name="Lapidus A."/>
            <person name="Bruce D."/>
            <person name="Goodwin L."/>
            <person name="Pitluck S."/>
            <person name="Kyrpides N."/>
            <person name="Mavromatis K."/>
            <person name="Pagani I."/>
            <person name="Ivanova N."/>
            <person name="Saunders E."/>
            <person name="Brettin T."/>
            <person name="Detter J.C."/>
            <person name="Han C."/>
            <person name="Tapia R."/>
            <person name="Land M."/>
            <person name="Hauser L."/>
            <person name="Markowitz V."/>
            <person name="Cheng J.-F."/>
            <person name="Hugenholtz P."/>
            <person name="Woyke T."/>
            <person name="Wu D."/>
            <person name="Eisen J.A."/>
        </authorList>
    </citation>
    <scope>NUCLEOTIDE SEQUENCE</scope>
    <source>
        <strain>ATCC 43644</strain>
    </source>
</reference>
<reference evidence="2 3" key="2">
    <citation type="journal article" date="2011" name="Stand. Genomic Sci.">
        <title>Complete genome sequence of Isosphaera pallida type strain (IS1B).</title>
        <authorList>
            <consortium name="US DOE Joint Genome Institute (JGI-PGF)"/>
            <person name="Goker M."/>
            <person name="Cleland D."/>
            <person name="Saunders E."/>
            <person name="Lapidus A."/>
            <person name="Nolan M."/>
            <person name="Lucas S."/>
            <person name="Hammon N."/>
            <person name="Deshpande S."/>
            <person name="Cheng J.F."/>
            <person name="Tapia R."/>
            <person name="Han C."/>
            <person name="Goodwin L."/>
            <person name="Pitluck S."/>
            <person name="Liolios K."/>
            <person name="Pagani I."/>
            <person name="Ivanova N."/>
            <person name="Mavromatis K."/>
            <person name="Pati A."/>
            <person name="Chen A."/>
            <person name="Palaniappan K."/>
            <person name="Land M."/>
            <person name="Hauser L."/>
            <person name="Chang Y.J."/>
            <person name="Jeffries C.D."/>
            <person name="Detter J.C."/>
            <person name="Beck B."/>
            <person name="Woyke T."/>
            <person name="Bristow J."/>
            <person name="Eisen J.A."/>
            <person name="Markowitz V."/>
            <person name="Hugenholtz P."/>
            <person name="Kyrpides N.C."/>
            <person name="Klenk H.P."/>
        </authorList>
    </citation>
    <scope>NUCLEOTIDE SEQUENCE [LARGE SCALE GENOMIC DNA]</scope>
    <source>
        <strain evidence="3">ATCC 43644 / DSM 9630 / IS1B</strain>
    </source>
</reference>
<protein>
    <recommendedName>
        <fullName evidence="4">Carbohydrate-binding domain-containing protein</fullName>
    </recommendedName>
</protein>
<dbReference type="eggNOG" id="ENOG5033XYX">
    <property type="taxonomic scope" value="Bacteria"/>
</dbReference>
<dbReference type="RefSeq" id="WP_013563127.1">
    <property type="nucleotide sequence ID" value="NC_014962.1"/>
</dbReference>
<dbReference type="SUPFAM" id="SSF49344">
    <property type="entry name" value="CBD9-like"/>
    <property type="match status" value="1"/>
</dbReference>
<dbReference type="EMBL" id="CP002353">
    <property type="protein sequence ID" value="ADV60838.1"/>
    <property type="molecule type" value="Genomic_DNA"/>
</dbReference>
<dbReference type="Proteomes" id="UP000008631">
    <property type="component" value="Chromosome"/>
</dbReference>
<dbReference type="KEGG" id="ipa:Isop_0241"/>
<gene>
    <name evidence="2" type="ordered locus">Isop_0241</name>
</gene>
<accession>E8QWF1</accession>
<dbReference type="Gene3D" id="2.60.40.1190">
    <property type="match status" value="1"/>
</dbReference>
<evidence type="ECO:0008006" key="4">
    <source>
        <dbReference type="Google" id="ProtNLM"/>
    </source>
</evidence>
<dbReference type="OrthoDB" id="275346at2"/>
<feature type="signal peptide" evidence="1">
    <location>
        <begin position="1"/>
        <end position="31"/>
    </location>
</feature>
<dbReference type="HOGENOM" id="CLU_764829_0_0_0"/>
<keyword evidence="1" id="KW-0732">Signal</keyword>
<proteinExistence type="predicted"/>
<evidence type="ECO:0000313" key="3">
    <source>
        <dbReference type="Proteomes" id="UP000008631"/>
    </source>
</evidence>
<evidence type="ECO:0000256" key="1">
    <source>
        <dbReference type="SAM" id="SignalP"/>
    </source>
</evidence>
<dbReference type="InParanoid" id="E8QWF1"/>
<name>E8QWF1_ISOPI</name>
<dbReference type="AlphaFoldDB" id="E8QWF1"/>
<dbReference type="STRING" id="575540.Isop_0241"/>